<name>E4Z4B6_OIKDI</name>
<evidence type="ECO:0000256" key="3">
    <source>
        <dbReference type="ARBA" id="ARBA00022491"/>
    </source>
</evidence>
<dbReference type="Pfam" id="PF04858">
    <property type="entry name" value="TH1"/>
    <property type="match status" value="1"/>
</dbReference>
<evidence type="ECO:0000256" key="5">
    <source>
        <dbReference type="ARBA" id="ARBA00023163"/>
    </source>
</evidence>
<dbReference type="GO" id="GO:0032021">
    <property type="term" value="C:NELF complex"/>
    <property type="evidence" value="ECO:0007669"/>
    <property type="project" value="TreeGrafter"/>
</dbReference>
<comment type="subcellular location">
    <subcellularLocation>
        <location evidence="1">Nucleus</location>
    </subcellularLocation>
</comment>
<dbReference type="Proteomes" id="UP000011014">
    <property type="component" value="Unassembled WGS sequence"/>
</dbReference>
<dbReference type="EMBL" id="FN657264">
    <property type="protein sequence ID" value="CBY42544.1"/>
    <property type="molecule type" value="Genomic_DNA"/>
</dbReference>
<gene>
    <name evidence="7" type="ORF">GSOID_T00026244001</name>
</gene>
<dbReference type="PANTHER" id="PTHR12144">
    <property type="entry name" value="NEGATIVE ELONGATION FACTOR D"/>
    <property type="match status" value="1"/>
</dbReference>
<dbReference type="GO" id="GO:0003723">
    <property type="term" value="F:RNA binding"/>
    <property type="evidence" value="ECO:0007669"/>
    <property type="project" value="TreeGrafter"/>
</dbReference>
<evidence type="ECO:0000256" key="2">
    <source>
        <dbReference type="ARBA" id="ARBA00005726"/>
    </source>
</evidence>
<dbReference type="PANTHER" id="PTHR12144:SF0">
    <property type="entry name" value="NEGATIVE ELONGATION FACTOR C_D"/>
    <property type="match status" value="1"/>
</dbReference>
<keyword evidence="5" id="KW-0804">Transcription</keyword>
<evidence type="ECO:0000313" key="7">
    <source>
        <dbReference type="EMBL" id="CBY42544.1"/>
    </source>
</evidence>
<evidence type="ECO:0000256" key="4">
    <source>
        <dbReference type="ARBA" id="ARBA00023015"/>
    </source>
</evidence>
<dbReference type="AlphaFoldDB" id="E4Z4B6"/>
<evidence type="ECO:0000256" key="6">
    <source>
        <dbReference type="ARBA" id="ARBA00023242"/>
    </source>
</evidence>
<accession>E4Z4B6</accession>
<comment type="similarity">
    <text evidence="2">Belongs to the NELF-D family.</text>
</comment>
<dbReference type="InterPro" id="IPR006942">
    <property type="entry name" value="TH1"/>
</dbReference>
<keyword evidence="3" id="KW-0678">Repressor</keyword>
<protein>
    <submittedName>
        <fullName evidence="7">Uncharacterized protein</fullName>
    </submittedName>
</protein>
<sequence length="563" mass="64228">MDTDKELERFQPLLKQPDYVMEPGCGETIRKYVEIGGLTKVEEVVNMLTSNYIGVAQHVNLMAEWLILSGMTPEEVQELVEDHLQQQLLKHFDISKADEIVSNVSQIPSWLRKMFEYKKWRQLFYKLIEEHPESVFLKFAIKLITDAGYQGEITNLTTAASQLPVFARVIKTSLEMLLSSSDEVIQEKLPKFCEMVNHTEHTYLFTQSLLAEIQEKSTKFYLVRRISQEVELFARTRGHSVDAVWYGSISGATRYKEVLDVMTKVLQDVNPSSVDIIRIFKFYRDTEPPPIDLLRSPALTEIFLKLLFIPSQVNLLCTDGRMKCIWLYGYSSCVHEEYDNFGNRISIDRNSEEIEKAARNIETVSNLLQETEGPLNLISVLSMIFQCIKVPCVAIGVLRWVEATTTPKYLEKQVEGTPVSLALVDEVATSHVALHNDVMRLLCRLLENPFPSMDTLLVLNLKKSVLDRMVHLISRGFVMPVLKYISNIFQNEKIDASLVRHFVGEVLEIAAPPYSDEVFELMRPLAEVLAKHTGLDEGPAHEFLDYAGKRMFGETASDSSDSD</sequence>
<keyword evidence="6" id="KW-0539">Nucleus</keyword>
<evidence type="ECO:0000256" key="1">
    <source>
        <dbReference type="ARBA" id="ARBA00004123"/>
    </source>
</evidence>
<reference evidence="7" key="1">
    <citation type="journal article" date="2010" name="Science">
        <title>Plasticity of animal genome architecture unmasked by rapid evolution of a pelagic tunicate.</title>
        <authorList>
            <person name="Denoeud F."/>
            <person name="Henriet S."/>
            <person name="Mungpakdee S."/>
            <person name="Aury J.M."/>
            <person name="Da Silva C."/>
            <person name="Brinkmann H."/>
            <person name="Mikhaleva J."/>
            <person name="Olsen L.C."/>
            <person name="Jubin C."/>
            <person name="Canestro C."/>
            <person name="Bouquet J.M."/>
            <person name="Danks G."/>
            <person name="Poulain J."/>
            <person name="Campsteijn C."/>
            <person name="Adamski M."/>
            <person name="Cross I."/>
            <person name="Yadetie F."/>
            <person name="Muffato M."/>
            <person name="Louis A."/>
            <person name="Butcher S."/>
            <person name="Tsagkogeorga G."/>
            <person name="Konrad A."/>
            <person name="Singh S."/>
            <person name="Jensen M.F."/>
            <person name="Cong E.H."/>
            <person name="Eikeseth-Otteraa H."/>
            <person name="Noel B."/>
            <person name="Anthouard V."/>
            <person name="Porcel B.M."/>
            <person name="Kachouri-Lafond R."/>
            <person name="Nishino A."/>
            <person name="Ugolini M."/>
            <person name="Chourrout P."/>
            <person name="Nishida H."/>
            <person name="Aasland R."/>
            <person name="Huzurbazar S."/>
            <person name="Westhof E."/>
            <person name="Delsuc F."/>
            <person name="Lehrach H."/>
            <person name="Reinhardt R."/>
            <person name="Weissenbach J."/>
            <person name="Roy S.W."/>
            <person name="Artiguenave F."/>
            <person name="Postlethwait J.H."/>
            <person name="Manak J.R."/>
            <person name="Thompson E.M."/>
            <person name="Jaillon O."/>
            <person name="Du Pasquier L."/>
            <person name="Boudinot P."/>
            <person name="Liberles D.A."/>
            <person name="Volff J.N."/>
            <person name="Philippe H."/>
            <person name="Lenhard B."/>
            <person name="Roest Crollius H."/>
            <person name="Wincker P."/>
            <person name="Chourrout D."/>
        </authorList>
    </citation>
    <scope>NUCLEOTIDE SEQUENCE [LARGE SCALE GENOMIC DNA]</scope>
</reference>
<proteinExistence type="inferred from homology"/>
<keyword evidence="4" id="KW-0805">Transcription regulation</keyword>
<dbReference type="GO" id="GO:0034244">
    <property type="term" value="P:negative regulation of transcription elongation by RNA polymerase II"/>
    <property type="evidence" value="ECO:0007669"/>
    <property type="project" value="TreeGrafter"/>
</dbReference>
<organism evidence="7">
    <name type="scientific">Oikopleura dioica</name>
    <name type="common">Tunicate</name>
    <dbReference type="NCBI Taxonomy" id="34765"/>
    <lineage>
        <taxon>Eukaryota</taxon>
        <taxon>Metazoa</taxon>
        <taxon>Chordata</taxon>
        <taxon>Tunicata</taxon>
        <taxon>Appendicularia</taxon>
        <taxon>Copelata</taxon>
        <taxon>Oikopleuridae</taxon>
        <taxon>Oikopleura</taxon>
    </lineage>
</organism>